<accession>A0AAV6UTT0</accession>
<dbReference type="EMBL" id="JAFNEN010000256">
    <property type="protein sequence ID" value="KAG8187890.1"/>
    <property type="molecule type" value="Genomic_DNA"/>
</dbReference>
<protein>
    <submittedName>
        <fullName evidence="1">Uncharacterized protein</fullName>
    </submittedName>
</protein>
<gene>
    <name evidence="1" type="ORF">JTE90_001654</name>
</gene>
<comment type="caution">
    <text evidence="1">The sequence shown here is derived from an EMBL/GenBank/DDBJ whole genome shotgun (WGS) entry which is preliminary data.</text>
</comment>
<dbReference type="Proteomes" id="UP000827092">
    <property type="component" value="Unassembled WGS sequence"/>
</dbReference>
<proteinExistence type="predicted"/>
<organism evidence="1 2">
    <name type="scientific">Oedothorax gibbosus</name>
    <dbReference type="NCBI Taxonomy" id="931172"/>
    <lineage>
        <taxon>Eukaryota</taxon>
        <taxon>Metazoa</taxon>
        <taxon>Ecdysozoa</taxon>
        <taxon>Arthropoda</taxon>
        <taxon>Chelicerata</taxon>
        <taxon>Arachnida</taxon>
        <taxon>Araneae</taxon>
        <taxon>Araneomorphae</taxon>
        <taxon>Entelegynae</taxon>
        <taxon>Araneoidea</taxon>
        <taxon>Linyphiidae</taxon>
        <taxon>Erigoninae</taxon>
        <taxon>Oedothorax</taxon>
    </lineage>
</organism>
<evidence type="ECO:0000313" key="1">
    <source>
        <dbReference type="EMBL" id="KAG8187890.1"/>
    </source>
</evidence>
<reference evidence="1 2" key="1">
    <citation type="journal article" date="2022" name="Nat. Ecol. Evol.">
        <title>A masculinizing supergene underlies an exaggerated male reproductive morph in a spider.</title>
        <authorList>
            <person name="Hendrickx F."/>
            <person name="De Corte Z."/>
            <person name="Sonet G."/>
            <person name="Van Belleghem S.M."/>
            <person name="Kostlbacher S."/>
            <person name="Vangestel C."/>
        </authorList>
    </citation>
    <scope>NUCLEOTIDE SEQUENCE [LARGE SCALE GENOMIC DNA]</scope>
    <source>
        <strain evidence="1">W744_W776</strain>
    </source>
</reference>
<evidence type="ECO:0000313" key="2">
    <source>
        <dbReference type="Proteomes" id="UP000827092"/>
    </source>
</evidence>
<name>A0AAV6UTT0_9ARAC</name>
<keyword evidence="2" id="KW-1185">Reference proteome</keyword>
<sequence>MHDVIKNNPATSVKMVFMEDGSLDMRRYNTPTTRAEVAAIFVGDDGETPANRDIIIYPVGSSCTKQFPQSTSVLIPWYTLYYFLVGTLDGTAVWSMWKKGKHPEEHELPNCNFMHVVLLFARDSPYFMQVRNYSNNTLLMHM</sequence>
<dbReference type="AlphaFoldDB" id="A0AAV6UTT0"/>